<dbReference type="InterPro" id="IPR007712">
    <property type="entry name" value="RelE/ParE_toxin"/>
</dbReference>
<evidence type="ECO:0000313" key="3">
    <source>
        <dbReference type="Proteomes" id="UP000494255"/>
    </source>
</evidence>
<proteinExistence type="predicted"/>
<dbReference type="Pfam" id="PF05016">
    <property type="entry name" value="ParE_toxin"/>
    <property type="match status" value="1"/>
</dbReference>
<evidence type="ECO:0000256" key="1">
    <source>
        <dbReference type="ARBA" id="ARBA00022649"/>
    </source>
</evidence>
<reference evidence="2 3" key="1">
    <citation type="submission" date="2020-04" db="EMBL/GenBank/DDBJ databases">
        <authorList>
            <person name="De Canck E."/>
        </authorList>
    </citation>
    <scope>NUCLEOTIDE SEQUENCE [LARGE SCALE GENOMIC DNA]</scope>
    <source>
        <strain evidence="2 3">LMG 24238</strain>
    </source>
</reference>
<accession>A0A6J5BCW9</accession>
<evidence type="ECO:0000313" key="2">
    <source>
        <dbReference type="EMBL" id="CAB3701292.1"/>
    </source>
</evidence>
<sequence length="113" mass="13106">MGQAKLKLLILEEAQEDTKDLCRYILRSFSAETWKQTSAELAVTFGNIRQFPQSGYVPAELSDFGCLNFREALSGRNRAIYGVCDDAIYIHFVTDTRRDLRTLLQKRLLRSRW</sequence>
<gene>
    <name evidence="2" type="ORF">LMG24238_03654</name>
</gene>
<dbReference type="AlphaFoldDB" id="A0A6J5BCW9"/>
<organism evidence="2 3">
    <name type="scientific">Paraburkholderia sediminicola</name>
    <dbReference type="NCBI Taxonomy" id="458836"/>
    <lineage>
        <taxon>Bacteria</taxon>
        <taxon>Pseudomonadati</taxon>
        <taxon>Pseudomonadota</taxon>
        <taxon>Betaproteobacteria</taxon>
        <taxon>Burkholderiales</taxon>
        <taxon>Burkholderiaceae</taxon>
        <taxon>Paraburkholderia</taxon>
    </lineage>
</organism>
<dbReference type="InterPro" id="IPR035093">
    <property type="entry name" value="RelE/ParE_toxin_dom_sf"/>
</dbReference>
<name>A0A6J5BCW9_9BURK</name>
<keyword evidence="3" id="KW-1185">Reference proteome</keyword>
<dbReference type="EMBL" id="CADIKC010000004">
    <property type="protein sequence ID" value="CAB3701292.1"/>
    <property type="molecule type" value="Genomic_DNA"/>
</dbReference>
<dbReference type="RefSeq" id="WP_175051665.1">
    <property type="nucleotide sequence ID" value="NZ_CADIKC010000004.1"/>
</dbReference>
<protein>
    <recommendedName>
        <fullName evidence="4">Plasmid stabilization system protein ParE</fullName>
    </recommendedName>
</protein>
<keyword evidence="1" id="KW-1277">Toxin-antitoxin system</keyword>
<evidence type="ECO:0008006" key="4">
    <source>
        <dbReference type="Google" id="ProtNLM"/>
    </source>
</evidence>
<dbReference type="Proteomes" id="UP000494255">
    <property type="component" value="Unassembled WGS sequence"/>
</dbReference>
<dbReference type="Gene3D" id="3.30.2310.20">
    <property type="entry name" value="RelE-like"/>
    <property type="match status" value="1"/>
</dbReference>
<dbReference type="GeneID" id="97042269"/>